<reference evidence="3 4" key="1">
    <citation type="journal article" date="2011" name="Science">
        <title>Comparative functional genomics of the fission yeasts.</title>
        <authorList>
            <person name="Rhind N."/>
            <person name="Chen Z."/>
            <person name="Yassour M."/>
            <person name="Thompson D.A."/>
            <person name="Haas B.J."/>
            <person name="Habib N."/>
            <person name="Wapinski I."/>
            <person name="Roy S."/>
            <person name="Lin M.F."/>
            <person name="Heiman D.I."/>
            <person name="Young S.K."/>
            <person name="Furuya K."/>
            <person name="Guo Y."/>
            <person name="Pidoux A."/>
            <person name="Chen H.M."/>
            <person name="Robbertse B."/>
            <person name="Goldberg J.M."/>
            <person name="Aoki K."/>
            <person name="Bayne E.H."/>
            <person name="Berlin A.M."/>
            <person name="Desjardins C.A."/>
            <person name="Dobbs E."/>
            <person name="Dukaj L."/>
            <person name="Fan L."/>
            <person name="FitzGerald M.G."/>
            <person name="French C."/>
            <person name="Gujja S."/>
            <person name="Hansen K."/>
            <person name="Keifenheim D."/>
            <person name="Levin J.Z."/>
            <person name="Mosher R.A."/>
            <person name="Mueller C.A."/>
            <person name="Pfiffner J."/>
            <person name="Priest M."/>
            <person name="Russ C."/>
            <person name="Smialowska A."/>
            <person name="Swoboda P."/>
            <person name="Sykes S.M."/>
            <person name="Vaughn M."/>
            <person name="Vengrova S."/>
            <person name="Yoder R."/>
            <person name="Zeng Q."/>
            <person name="Allshire R."/>
            <person name="Baulcombe D."/>
            <person name="Birren B.W."/>
            <person name="Brown W."/>
            <person name="Ekwall K."/>
            <person name="Kellis M."/>
            <person name="Leatherwood J."/>
            <person name="Levin H."/>
            <person name="Margalit H."/>
            <person name="Martienssen R."/>
            <person name="Nieduszynski C.A."/>
            <person name="Spatafora J.W."/>
            <person name="Friedman N."/>
            <person name="Dalgaard J.Z."/>
            <person name="Baumann P."/>
            <person name="Niki H."/>
            <person name="Regev A."/>
            <person name="Nusbaum C."/>
        </authorList>
    </citation>
    <scope>NUCLEOTIDE SEQUENCE [LARGE SCALE GENOMIC DNA]</scope>
    <source>
        <strain evidence="4">yFS275 / FY16936</strain>
    </source>
</reference>
<dbReference type="STRING" id="402676.B6K785"/>
<gene>
    <name evidence="3" type="ORF">SJAG_04591</name>
</gene>
<dbReference type="AlphaFoldDB" id="B6K785"/>
<dbReference type="EMBL" id="KE651168">
    <property type="protein sequence ID" value="EEB09389.2"/>
    <property type="molecule type" value="Genomic_DNA"/>
</dbReference>
<dbReference type="InterPro" id="IPR013332">
    <property type="entry name" value="KPR_N"/>
</dbReference>
<feature type="compositionally biased region" description="Polar residues" evidence="1">
    <location>
        <begin position="451"/>
        <end position="460"/>
    </location>
</feature>
<evidence type="ECO:0000313" key="4">
    <source>
        <dbReference type="Proteomes" id="UP000001744"/>
    </source>
</evidence>
<evidence type="ECO:0000259" key="2">
    <source>
        <dbReference type="Pfam" id="PF02558"/>
    </source>
</evidence>
<accession>B6K785</accession>
<dbReference type="SUPFAM" id="SSF48179">
    <property type="entry name" value="6-phosphogluconate dehydrogenase C-terminal domain-like"/>
    <property type="match status" value="1"/>
</dbReference>
<sequence>MSEDDSTLKVLLVGGTGIAALLAWRLKECEYNVRTTLVWPNASENGQDTFTFHSKEFGTHKHNPDLTVRSLSSIPANEKVFDYVFVCLRYNPDVYDLSDMLKPVVTPDRTCVIFNAFGSLGVGQFLQQSFPENEVLVTLPKTTIVQRGANEFWHGDHCHLLLGAAEETEHESEGMNDFAELLRSGGAEVDVYKSLAEQEFNEMLAPLTMFPLSVLCHNPRLSFIDSKPEMKALNHCMKEELVQIANVLNFGVDEANYQKQQKSIIMSPHPNPTYMEFSTGKPIEILHYLHYCLDVAHGADIDLPHLETVTVLLGNVTRAPANEHGYGLPRSNPSVVSLQAMPRRHPSSGAPYARHNPNNFASPSATDLTADRGAIDPRDFDMLSLTSQRSRRNVSPQQKNQMHLSLNARTGLEASFIPYQSSAYAQSRPRLAAANSDPAGAPAARPHVNHRQSSFSSTNGKPLRGNPFHTMFV</sequence>
<dbReference type="GeneID" id="7049748"/>
<dbReference type="Gene3D" id="3.40.50.720">
    <property type="entry name" value="NAD(P)-binding Rossmann-like Domain"/>
    <property type="match status" value="1"/>
</dbReference>
<evidence type="ECO:0000313" key="3">
    <source>
        <dbReference type="EMBL" id="EEB09389.2"/>
    </source>
</evidence>
<protein>
    <submittedName>
        <fullName evidence="3">Oxidoreductase</fullName>
    </submittedName>
</protein>
<dbReference type="JaponicusDB" id="SJAG_04591"/>
<dbReference type="Pfam" id="PF02558">
    <property type="entry name" value="ApbA"/>
    <property type="match status" value="1"/>
</dbReference>
<feature type="region of interest" description="Disordered" evidence="1">
    <location>
        <begin position="428"/>
        <end position="473"/>
    </location>
</feature>
<dbReference type="PANTHER" id="PTHR21708">
    <property type="entry name" value="PROBABLE 2-DEHYDROPANTOATE 2-REDUCTASE"/>
    <property type="match status" value="1"/>
</dbReference>
<evidence type="ECO:0000256" key="1">
    <source>
        <dbReference type="SAM" id="MobiDB-lite"/>
    </source>
</evidence>
<proteinExistence type="predicted"/>
<keyword evidence="4" id="KW-1185">Reference proteome</keyword>
<feature type="domain" description="Ketopantoate reductase N-terminal" evidence="2">
    <location>
        <begin position="11"/>
        <end position="165"/>
    </location>
</feature>
<dbReference type="RefSeq" id="XP_002175682.2">
    <property type="nucleotide sequence ID" value="XM_002175646.2"/>
</dbReference>
<dbReference type="OMA" id="CIVYNTT"/>
<name>B6K785_SCHJY</name>
<organism evidence="3 4">
    <name type="scientific">Schizosaccharomyces japonicus (strain yFS275 / FY16936)</name>
    <name type="common">Fission yeast</name>
    <dbReference type="NCBI Taxonomy" id="402676"/>
    <lineage>
        <taxon>Eukaryota</taxon>
        <taxon>Fungi</taxon>
        <taxon>Dikarya</taxon>
        <taxon>Ascomycota</taxon>
        <taxon>Taphrinomycotina</taxon>
        <taxon>Schizosaccharomycetes</taxon>
        <taxon>Schizosaccharomycetales</taxon>
        <taxon>Schizosaccharomycetaceae</taxon>
        <taxon>Schizosaccharomyces</taxon>
    </lineage>
</organism>
<feature type="compositionally biased region" description="Low complexity" evidence="1">
    <location>
        <begin position="432"/>
        <end position="444"/>
    </location>
</feature>
<feature type="region of interest" description="Disordered" evidence="1">
    <location>
        <begin position="342"/>
        <end position="372"/>
    </location>
</feature>
<feature type="compositionally biased region" description="Polar residues" evidence="1">
    <location>
        <begin position="356"/>
        <end position="367"/>
    </location>
</feature>
<dbReference type="HOGENOM" id="CLU_485839_0_0_1"/>
<dbReference type="OrthoDB" id="3609at2759"/>
<dbReference type="VEuPathDB" id="FungiDB:SJAG_04591"/>
<dbReference type="GO" id="GO:0005737">
    <property type="term" value="C:cytoplasm"/>
    <property type="evidence" value="ECO:0000318"/>
    <property type="project" value="GO_Central"/>
</dbReference>
<dbReference type="InterPro" id="IPR008927">
    <property type="entry name" value="6-PGluconate_DH-like_C_sf"/>
</dbReference>
<dbReference type="Proteomes" id="UP000001744">
    <property type="component" value="Unassembled WGS sequence"/>
</dbReference>
<dbReference type="eggNOG" id="ENOG502QT3Z">
    <property type="taxonomic scope" value="Eukaryota"/>
</dbReference>
<dbReference type="PANTHER" id="PTHR21708:SF25">
    <property type="entry name" value="PROTEIN PAM1-RELATED"/>
    <property type="match status" value="1"/>
</dbReference>
<dbReference type="InterPro" id="IPR051402">
    <property type="entry name" value="KPR-Related"/>
</dbReference>